<gene>
    <name evidence="3" type="ORF">HNQ39_002107</name>
</gene>
<protein>
    <recommendedName>
        <fullName evidence="2">Cytochrome P460 domain-containing protein</fullName>
    </recommendedName>
</protein>
<dbReference type="InterPro" id="IPR032033">
    <property type="entry name" value="Cytochrome_P460"/>
</dbReference>
<proteinExistence type="predicted"/>
<evidence type="ECO:0000259" key="2">
    <source>
        <dbReference type="Pfam" id="PF16694"/>
    </source>
</evidence>
<feature type="signal peptide" evidence="1">
    <location>
        <begin position="1"/>
        <end position="21"/>
    </location>
</feature>
<keyword evidence="4" id="KW-1185">Reference proteome</keyword>
<name>A0A7W9SPC9_ARMRO</name>
<dbReference type="Pfam" id="PF16694">
    <property type="entry name" value="Cytochrome_P460"/>
    <property type="match status" value="1"/>
</dbReference>
<dbReference type="InterPro" id="IPR038142">
    <property type="entry name" value="Cytochrome_P460_sp"/>
</dbReference>
<comment type="caution">
    <text evidence="3">The sequence shown here is derived from an EMBL/GenBank/DDBJ whole genome shotgun (WGS) entry which is preliminary data.</text>
</comment>
<sequence>MKLAVCLLLPLALFSQTPLQKAPDNPIASYKTWLCLMKEPELVTTPTFQFSCLGPTQRQQEILRIDPHFRQSRPNPETLSSYTTKKYVRVYVNPLGKKALDAASQKAPRSFGHLCPELPALPVGAVVVKEKLSSPETKTPELLTIMIKRHKGFNRSCGDWEFLVYDGAGQQEQARGRITHCISCHSTYTKTDFLSRNYALPHLAYYPAPAFDPQITPLKDSLVAPLLPPFLEPIFHPVLNRFLEPIFVPNSL</sequence>
<dbReference type="AlphaFoldDB" id="A0A7W9SPC9"/>
<dbReference type="Proteomes" id="UP000520814">
    <property type="component" value="Unassembled WGS sequence"/>
</dbReference>
<evidence type="ECO:0000313" key="3">
    <source>
        <dbReference type="EMBL" id="MBB6050316.1"/>
    </source>
</evidence>
<dbReference type="EMBL" id="JACHGW010000002">
    <property type="protein sequence ID" value="MBB6050316.1"/>
    <property type="molecule type" value="Genomic_DNA"/>
</dbReference>
<feature type="chain" id="PRO_5031178820" description="Cytochrome P460 domain-containing protein" evidence="1">
    <location>
        <begin position="22"/>
        <end position="252"/>
    </location>
</feature>
<dbReference type="RefSeq" id="WP_184195044.1">
    <property type="nucleotide sequence ID" value="NZ_JACHGW010000002.1"/>
</dbReference>
<keyword evidence="1" id="KW-0732">Signal</keyword>
<feature type="domain" description="Cytochrome P460" evidence="2">
    <location>
        <begin position="81"/>
        <end position="194"/>
    </location>
</feature>
<accession>A0A7W9SPC9</accession>
<dbReference type="Gene3D" id="3.50.70.20">
    <property type="entry name" value="Cytochrome P460"/>
    <property type="match status" value="1"/>
</dbReference>
<evidence type="ECO:0000256" key="1">
    <source>
        <dbReference type="SAM" id="SignalP"/>
    </source>
</evidence>
<evidence type="ECO:0000313" key="4">
    <source>
        <dbReference type="Proteomes" id="UP000520814"/>
    </source>
</evidence>
<organism evidence="3 4">
    <name type="scientific">Armatimonas rosea</name>
    <dbReference type="NCBI Taxonomy" id="685828"/>
    <lineage>
        <taxon>Bacteria</taxon>
        <taxon>Bacillati</taxon>
        <taxon>Armatimonadota</taxon>
        <taxon>Armatimonadia</taxon>
        <taxon>Armatimonadales</taxon>
        <taxon>Armatimonadaceae</taxon>
        <taxon>Armatimonas</taxon>
    </lineage>
</organism>
<dbReference type="CDD" id="cd20716">
    <property type="entry name" value="cyt_P460_fam"/>
    <property type="match status" value="1"/>
</dbReference>
<reference evidence="3 4" key="1">
    <citation type="submission" date="2020-08" db="EMBL/GenBank/DDBJ databases">
        <title>Genomic Encyclopedia of Type Strains, Phase IV (KMG-IV): sequencing the most valuable type-strain genomes for metagenomic binning, comparative biology and taxonomic classification.</title>
        <authorList>
            <person name="Goeker M."/>
        </authorList>
    </citation>
    <scope>NUCLEOTIDE SEQUENCE [LARGE SCALE GENOMIC DNA]</scope>
    <source>
        <strain evidence="3 4">DSM 23562</strain>
    </source>
</reference>